<evidence type="ECO:0000256" key="5">
    <source>
        <dbReference type="SAM" id="Phobius"/>
    </source>
</evidence>
<dbReference type="EMBL" id="CP046920">
    <property type="protein sequence ID" value="QIM47441.1"/>
    <property type="molecule type" value="Genomic_DNA"/>
</dbReference>
<dbReference type="InterPro" id="IPR023365">
    <property type="entry name" value="Sortase_dom-sf"/>
</dbReference>
<dbReference type="GO" id="GO:0006508">
    <property type="term" value="P:proteolysis"/>
    <property type="evidence" value="ECO:0007669"/>
    <property type="project" value="UniProtKB-KW"/>
</dbReference>
<dbReference type="NCBIfam" id="TIGR01076">
    <property type="entry name" value="sortase_fam"/>
    <property type="match status" value="1"/>
</dbReference>
<keyword evidence="5" id="KW-0812">Transmembrane</keyword>
<dbReference type="Proteomes" id="UP000503166">
    <property type="component" value="Plasmid p_CNU_G2"/>
</dbReference>
<keyword evidence="6" id="KW-0614">Plasmid</keyword>
<accession>A0A6G8I340</accession>
<evidence type="ECO:0000256" key="3">
    <source>
        <dbReference type="ARBA" id="ARBA00022807"/>
    </source>
</evidence>
<proteinExistence type="predicted"/>
<feature type="active site" description="Acyl-thioester intermediate" evidence="4">
    <location>
        <position position="204"/>
    </location>
</feature>
<dbReference type="InterPro" id="IPR005754">
    <property type="entry name" value="Sortase"/>
</dbReference>
<evidence type="ECO:0000256" key="2">
    <source>
        <dbReference type="ARBA" id="ARBA00022801"/>
    </source>
</evidence>
<organism evidence="6 7">
    <name type="scientific">Streptococcus ruminicola</name>
    <dbReference type="NCBI Taxonomy" id="2686210"/>
    <lineage>
        <taxon>Bacteria</taxon>
        <taxon>Bacillati</taxon>
        <taxon>Bacillota</taxon>
        <taxon>Bacilli</taxon>
        <taxon>Lactobacillales</taxon>
        <taxon>Streptococcaceae</taxon>
        <taxon>Streptococcus</taxon>
    </lineage>
</organism>
<dbReference type="Gene3D" id="2.40.260.10">
    <property type="entry name" value="Sortase"/>
    <property type="match status" value="1"/>
</dbReference>
<dbReference type="GO" id="GO:0008234">
    <property type="term" value="F:cysteine-type peptidase activity"/>
    <property type="evidence" value="ECO:0007669"/>
    <property type="project" value="UniProtKB-KW"/>
</dbReference>
<evidence type="ECO:0000313" key="6">
    <source>
        <dbReference type="EMBL" id="QIM47441.1"/>
    </source>
</evidence>
<keyword evidence="2" id="KW-0378">Hydrolase</keyword>
<protein>
    <submittedName>
        <fullName evidence="6">Sortase</fullName>
    </submittedName>
</protein>
<dbReference type="CDD" id="cd06165">
    <property type="entry name" value="Sortase_A"/>
    <property type="match status" value="1"/>
</dbReference>
<sequence length="246" mass="27480">MIRVKSKFRSYVRGVVIILFLVIGFSLILNKEIRNLLIAQNSNKYQVTNVDKATLKKNQKANTSFDFSAVDSATSESILANQFDNRKLPVIGGIAIPELNINLPIFKGLGNAELSYGAGTMKEKQVMGGKNNYALASHHVFGINGSSGMLFSPLDNARNGMKIYITDKEKVFTYIVSSIEVVDPDQSEVIQDISDRRTITLVTCYDEAATKRLIVSGTFHKSTLYKEVDGTVRKAFERKYNQMYNN</sequence>
<gene>
    <name evidence="6" type="ORF">GPZ88_10220</name>
</gene>
<dbReference type="Pfam" id="PF04203">
    <property type="entry name" value="Sortase"/>
    <property type="match status" value="1"/>
</dbReference>
<dbReference type="SUPFAM" id="SSF63817">
    <property type="entry name" value="Sortase"/>
    <property type="match status" value="1"/>
</dbReference>
<dbReference type="AlphaFoldDB" id="A0A6G8I340"/>
<keyword evidence="5" id="KW-0472">Membrane</keyword>
<keyword evidence="3" id="KW-0788">Thiol protease</keyword>
<evidence type="ECO:0000256" key="4">
    <source>
        <dbReference type="PIRSR" id="PIRSR605754-1"/>
    </source>
</evidence>
<feature type="transmembrane region" description="Helical" evidence="5">
    <location>
        <begin position="12"/>
        <end position="29"/>
    </location>
</feature>
<evidence type="ECO:0000256" key="1">
    <source>
        <dbReference type="ARBA" id="ARBA00022670"/>
    </source>
</evidence>
<evidence type="ECO:0000313" key="7">
    <source>
        <dbReference type="Proteomes" id="UP000503166"/>
    </source>
</evidence>
<dbReference type="KEGG" id="srum:GPZ88_10220"/>
<keyword evidence="1" id="KW-0645">Protease</keyword>
<geneLocation type="plasmid" evidence="7">
    <name>p_cnu_g2</name>
</geneLocation>
<keyword evidence="5" id="KW-1133">Transmembrane helix</keyword>
<reference evidence="6 7" key="1">
    <citation type="submission" date="2019-12" db="EMBL/GenBank/DDBJ databases">
        <title>Complete genome sequence of Streptococcus sp. CNU G2 isolated frome Bos taurus coreanae.</title>
        <authorList>
            <person name="Park S.Y."/>
            <person name="Kim J.H."/>
            <person name="Seo S.W."/>
        </authorList>
    </citation>
    <scope>NUCLEOTIDE SEQUENCE [LARGE SCALE GENOMIC DNA]</scope>
    <source>
        <strain evidence="6 7">CNU G2</strain>
        <plasmid evidence="7">p_cnu_g2</plasmid>
    </source>
</reference>
<feature type="active site" description="Proton donor/acceptor" evidence="4">
    <location>
        <position position="138"/>
    </location>
</feature>
<dbReference type="InterPro" id="IPR042007">
    <property type="entry name" value="Sortase_A"/>
</dbReference>
<name>A0A6G8I340_9STRE</name>